<dbReference type="RefSeq" id="WP_245375254.1">
    <property type="nucleotide sequence ID" value="NZ_JAGGLB010000002.1"/>
</dbReference>
<comment type="caution">
    <text evidence="4">The sequence shown here is derived from an EMBL/GenBank/DDBJ whole genome shotgun (WGS) entry which is preliminary data.</text>
</comment>
<dbReference type="InterPro" id="IPR051311">
    <property type="entry name" value="DedA_domain"/>
</dbReference>
<feature type="transmembrane region" description="Helical" evidence="2">
    <location>
        <begin position="51"/>
        <end position="73"/>
    </location>
</feature>
<evidence type="ECO:0000313" key="4">
    <source>
        <dbReference type="EMBL" id="MBP1989208.1"/>
    </source>
</evidence>
<feature type="transmembrane region" description="Helical" evidence="2">
    <location>
        <begin position="105"/>
        <end position="128"/>
    </location>
</feature>
<dbReference type="Pfam" id="PF09335">
    <property type="entry name" value="VTT_dom"/>
    <property type="match status" value="1"/>
</dbReference>
<dbReference type="PANTHER" id="PTHR42709">
    <property type="entry name" value="ALKALINE PHOSPHATASE LIKE PROTEIN"/>
    <property type="match status" value="1"/>
</dbReference>
<keyword evidence="5" id="KW-1185">Reference proteome</keyword>
<evidence type="ECO:0000259" key="3">
    <source>
        <dbReference type="Pfam" id="PF09335"/>
    </source>
</evidence>
<feature type="domain" description="VTT" evidence="3">
    <location>
        <begin position="30"/>
        <end position="157"/>
    </location>
</feature>
<reference evidence="4 5" key="1">
    <citation type="submission" date="2021-03" db="EMBL/GenBank/DDBJ databases">
        <title>Genomic Encyclopedia of Type Strains, Phase IV (KMG-IV): sequencing the most valuable type-strain genomes for metagenomic binning, comparative biology and taxonomic classification.</title>
        <authorList>
            <person name="Goeker M."/>
        </authorList>
    </citation>
    <scope>NUCLEOTIDE SEQUENCE [LARGE SCALE GENOMIC DNA]</scope>
    <source>
        <strain evidence="4 5">DSM 26048</strain>
    </source>
</reference>
<dbReference type="EMBL" id="JAGGLB010000002">
    <property type="protein sequence ID" value="MBP1989208.1"/>
    <property type="molecule type" value="Genomic_DNA"/>
</dbReference>
<dbReference type="InterPro" id="IPR032816">
    <property type="entry name" value="VTT_dom"/>
</dbReference>
<keyword evidence="2" id="KW-1133">Transmembrane helix</keyword>
<evidence type="ECO:0000256" key="1">
    <source>
        <dbReference type="ARBA" id="ARBA00010792"/>
    </source>
</evidence>
<keyword evidence="2" id="KW-0472">Membrane</keyword>
<protein>
    <submittedName>
        <fullName evidence="4">Membrane protein DedA with SNARE-associated domain</fullName>
    </submittedName>
</protein>
<comment type="similarity">
    <text evidence="1">Belongs to the DedA family.</text>
</comment>
<gene>
    <name evidence="4" type="ORF">J2Z66_000803</name>
</gene>
<name>A0ABS4INS7_9BACL</name>
<evidence type="ECO:0000256" key="2">
    <source>
        <dbReference type="SAM" id="Phobius"/>
    </source>
</evidence>
<proteinExistence type="inferred from homology"/>
<feature type="transmembrane region" description="Helical" evidence="2">
    <location>
        <begin position="12"/>
        <end position="31"/>
    </location>
</feature>
<sequence length="201" mass="22381">MNQAITDIVYQLGYPALYLLMLVGIVGLPVPGETLMAFAGSLTLSGSPFTFVGLLLVLVAGSMTGMIISYILGYRVGKPFLYRYGKWIKLTPVRIDRAERWFKRYGLWAVLFGFFLPGVRHFTCYFAGVSGVGFVKYLVYSAVGAVLWCGTFLTLGHYIGTHFNKLYEMIHHYLGVSILVLVLAALVAVSIYLRSRKRTAL</sequence>
<keyword evidence="2" id="KW-0812">Transmembrane</keyword>
<feature type="transmembrane region" description="Helical" evidence="2">
    <location>
        <begin position="134"/>
        <end position="160"/>
    </location>
</feature>
<organism evidence="4 5">
    <name type="scientific">Paenibacillus eucommiae</name>
    <dbReference type="NCBI Taxonomy" id="1355755"/>
    <lineage>
        <taxon>Bacteria</taxon>
        <taxon>Bacillati</taxon>
        <taxon>Bacillota</taxon>
        <taxon>Bacilli</taxon>
        <taxon>Bacillales</taxon>
        <taxon>Paenibacillaceae</taxon>
        <taxon>Paenibacillus</taxon>
    </lineage>
</organism>
<dbReference type="PANTHER" id="PTHR42709:SF9">
    <property type="entry name" value="ALKALINE PHOSPHATASE LIKE PROTEIN"/>
    <property type="match status" value="1"/>
</dbReference>
<evidence type="ECO:0000313" key="5">
    <source>
        <dbReference type="Proteomes" id="UP001519287"/>
    </source>
</evidence>
<feature type="transmembrane region" description="Helical" evidence="2">
    <location>
        <begin position="172"/>
        <end position="193"/>
    </location>
</feature>
<dbReference type="Proteomes" id="UP001519287">
    <property type="component" value="Unassembled WGS sequence"/>
</dbReference>
<accession>A0ABS4INS7</accession>